<evidence type="ECO:0000313" key="2">
    <source>
        <dbReference type="Proteomes" id="UP001231649"/>
    </source>
</evidence>
<proteinExistence type="predicted"/>
<keyword evidence="2" id="KW-1185">Reference proteome</keyword>
<comment type="caution">
    <text evidence="1">The sequence shown here is derived from an EMBL/GenBank/DDBJ whole genome shotgun (WGS) entry which is preliminary data.</text>
</comment>
<accession>A0ACC2QWP3</accession>
<reference evidence="1" key="1">
    <citation type="submission" date="2023-03" db="EMBL/GenBank/DDBJ databases">
        <title>Chromosome-level genomes of two armyworms, Mythimna separata and Mythimna loreyi, provide insights into the biosynthesis and reception of sex pheromones.</title>
        <authorList>
            <person name="Zhao H."/>
        </authorList>
    </citation>
    <scope>NUCLEOTIDE SEQUENCE</scope>
    <source>
        <strain evidence="1">BeijingLab</strain>
    </source>
</reference>
<gene>
    <name evidence="1" type="ORF">PYW08_015404</name>
</gene>
<evidence type="ECO:0000313" key="1">
    <source>
        <dbReference type="EMBL" id="KAJ8727007.1"/>
    </source>
</evidence>
<name>A0ACC2QWP3_9NEOP</name>
<organism evidence="1 2">
    <name type="scientific">Mythimna loreyi</name>
    <dbReference type="NCBI Taxonomy" id="667449"/>
    <lineage>
        <taxon>Eukaryota</taxon>
        <taxon>Metazoa</taxon>
        <taxon>Ecdysozoa</taxon>
        <taxon>Arthropoda</taxon>
        <taxon>Hexapoda</taxon>
        <taxon>Insecta</taxon>
        <taxon>Pterygota</taxon>
        <taxon>Neoptera</taxon>
        <taxon>Endopterygota</taxon>
        <taxon>Lepidoptera</taxon>
        <taxon>Glossata</taxon>
        <taxon>Ditrysia</taxon>
        <taxon>Noctuoidea</taxon>
        <taxon>Noctuidae</taxon>
        <taxon>Noctuinae</taxon>
        <taxon>Hadenini</taxon>
        <taxon>Mythimna</taxon>
    </lineage>
</organism>
<dbReference type="EMBL" id="CM056783">
    <property type="protein sequence ID" value="KAJ8727007.1"/>
    <property type="molecule type" value="Genomic_DNA"/>
</dbReference>
<sequence>MVLCLNSKWRDTLIKLFFKKYLPVTLIKRYKYYQNNYNSKIEELVNVQIWAEQQAAQDYLNMAVTFLHPAKSQLGAGGFFMKMYEEELCHMKKLINYQLLRGGMPLICGLQPPNKNKDLTLLDAFKKGLHMEKNITVGLQEGVMLAEDLKDYHYADFITSVFLTEQMHSIHEMANHITKLSALSHDNHAIYHYDLELEKMYPLPHKLKSEMK</sequence>
<dbReference type="Proteomes" id="UP001231649">
    <property type="component" value="Chromosome 7"/>
</dbReference>
<protein>
    <submittedName>
        <fullName evidence="1">Uncharacterized protein</fullName>
    </submittedName>
</protein>